<proteinExistence type="predicted"/>
<dbReference type="EMBL" id="VAJB01000043">
    <property type="protein sequence ID" value="TRB72069.1"/>
    <property type="molecule type" value="Genomic_DNA"/>
</dbReference>
<organism evidence="2 3">
    <name type="scientific">Mannheimia haemolytica</name>
    <name type="common">Pasteurella haemolytica</name>
    <dbReference type="NCBI Taxonomy" id="75985"/>
    <lineage>
        <taxon>Bacteria</taxon>
        <taxon>Pseudomonadati</taxon>
        <taxon>Pseudomonadota</taxon>
        <taxon>Gammaproteobacteria</taxon>
        <taxon>Pasteurellales</taxon>
        <taxon>Pasteurellaceae</taxon>
        <taxon>Mannheimia</taxon>
    </lineage>
</organism>
<evidence type="ECO:0000313" key="4">
    <source>
        <dbReference type="Proteomes" id="UP000318394"/>
    </source>
</evidence>
<sequence>MKMVSYPITEIGEMLIATDGRDFLFRPSFKNIYKIGSPQEIVKIYALLHGCEIREILPHILTKSESHQSYFWSVLNSPVFGRKILQNAMIVMSCCCDDDISLLIGEWLPSKSGVRYKLGKMPPETIINFAKNLMGHGVIGCCELPKKEQSAKNEFSESFDAVEYISLARTHFNMSREDAENLTMTELQQLLKSQMPAENNSYGQFTEEEYDRIMAEYEKRRAA</sequence>
<name>A0A547EC12_MANHA</name>
<dbReference type="Proteomes" id="UP000315164">
    <property type="component" value="Unassembled WGS sequence"/>
</dbReference>
<evidence type="ECO:0000313" key="3">
    <source>
        <dbReference type="Proteomes" id="UP000315164"/>
    </source>
</evidence>
<reference evidence="3 4" key="1">
    <citation type="journal article" date="2019" name="Vet. Microbiol.">
        <title>Genetic characterization of susceptible and multi-drug resistant Mannheimia haemolytica isolated from high-risk stocker calves prior to and after antimicrobial metaphylaxis.</title>
        <authorList>
            <person name="Snyder E.R."/>
            <person name="Alvarez-Narvaez S."/>
            <person name="Credille B.C."/>
        </authorList>
    </citation>
    <scope>NUCLEOTIDE SEQUENCE [LARGE SCALE GENOMIC DNA]</scope>
    <source>
        <strain evidence="2 3">UGA-R5-128-1</strain>
        <strain evidence="1 4">UGA-R7-163-1</strain>
    </source>
</reference>
<dbReference type="OrthoDB" id="8793870at2"/>
<dbReference type="AlphaFoldDB" id="A0A547EC12"/>
<keyword evidence="4" id="KW-1185">Reference proteome</keyword>
<dbReference type="Pfam" id="PF19759">
    <property type="entry name" value="DUF6246"/>
    <property type="match status" value="1"/>
</dbReference>
<evidence type="ECO:0000313" key="2">
    <source>
        <dbReference type="EMBL" id="TRB72069.1"/>
    </source>
</evidence>
<accession>A0A547EC12</accession>
<comment type="caution">
    <text evidence="2">The sequence shown here is derived from an EMBL/GenBank/DDBJ whole genome shotgun (WGS) entry which is preliminary data.</text>
</comment>
<dbReference type="EMBL" id="VAJI01000031">
    <property type="protein sequence ID" value="TRB35353.1"/>
    <property type="molecule type" value="Genomic_DNA"/>
</dbReference>
<dbReference type="InterPro" id="IPR046213">
    <property type="entry name" value="DUF6246"/>
</dbReference>
<evidence type="ECO:0000313" key="1">
    <source>
        <dbReference type="EMBL" id="TRB35353.1"/>
    </source>
</evidence>
<dbReference type="Proteomes" id="UP000318394">
    <property type="component" value="Unassembled WGS sequence"/>
</dbReference>
<gene>
    <name evidence="2" type="ORF">FEA53_12745</name>
    <name evidence="1" type="ORF">FEB89_11410</name>
</gene>
<protein>
    <submittedName>
        <fullName evidence="2">Uncharacterized protein</fullName>
    </submittedName>
</protein>